<dbReference type="FunFam" id="3.30.1370.10:FF:000012">
    <property type="entry name" value="Mex-3 RNA-binding family member D"/>
    <property type="match status" value="1"/>
</dbReference>
<evidence type="ECO:0000256" key="2">
    <source>
        <dbReference type="ARBA" id="ARBA00022833"/>
    </source>
</evidence>
<dbReference type="InterPro" id="IPR004088">
    <property type="entry name" value="KH_dom_type_1"/>
</dbReference>
<sequence>MQQSSAIKQQLRPITASVTKSFSENDNCSQLDGQVGFSTTDMNRNQEVGYFNSSNSFFINEDPLDINVRNLESLSLMDNMSSVNGLTGIENNENLVYFQDLDAVLNPYIDDPKEGNISRTVRVPSSEHVAEIVGRQGCKIKDLRARTNTYIKTPMRTQSPVFVVTGKEEAVLHVMEEIQNAAEHFTHIRASRNHHKALGGLDANKPASREGDIMIQVTVPYRVVGLVVGLKGQTIKGIQQDTDTFIVTPNRDKAPIFEIRGQPDNVERAKRMILRHIETRTRHCRLQDTTNLPANWNEDQKQNGNDFSFFNNESLLQNGNSSSNMSINSNFSSKRSVPNGSTSNGHGPGFTFSSTSPPTNGNYNWRGYNNMIDQNSQQNGHITTWSNAVSDYPGMLGSGMSNGSNHMTNRSGNNFPYSMSLGSIPSSSNSSASISPPQDFLNDNPFSSHNLSNPFGSQLNSPHLRSLNDQDFSSFSLLSTASSTPTKGSLVLGNLFQSSSNVTSSLTNSLMSSNEGINGFQALMQDDHCSRHNFSSLGSFAGSLVESGLFSGHMNGFPSGNSSPTSKSCSLSDASGSHGSPIPRLCKICEEAEVVAALVPCGHNLFCMECAEGIVNKSTDTDRRCPVCKDTASDVLRIRA</sequence>
<keyword evidence="2" id="KW-0862">Zinc</keyword>
<dbReference type="Pfam" id="PF13920">
    <property type="entry name" value="zf-C3HC4_3"/>
    <property type="match status" value="1"/>
</dbReference>
<dbReference type="KEGG" id="bgt:106073028"/>
<dbReference type="SMART" id="SM00184">
    <property type="entry name" value="RING"/>
    <property type="match status" value="1"/>
</dbReference>
<dbReference type="SUPFAM" id="SSF54791">
    <property type="entry name" value="Eukaryotic type KH-domain (KH-domain type I)"/>
    <property type="match status" value="2"/>
</dbReference>
<feature type="region of interest" description="Disordered" evidence="6">
    <location>
        <begin position="426"/>
        <end position="462"/>
    </location>
</feature>
<dbReference type="RefSeq" id="XP_013088955.2">
    <property type="nucleotide sequence ID" value="XM_013233501.2"/>
</dbReference>
<dbReference type="InterPro" id="IPR036612">
    <property type="entry name" value="KH_dom_type_1_sf"/>
</dbReference>
<dbReference type="Pfam" id="PF00013">
    <property type="entry name" value="KH_1"/>
    <property type="match status" value="2"/>
</dbReference>
<dbReference type="PROSITE" id="PS50089">
    <property type="entry name" value="ZF_RING_2"/>
    <property type="match status" value="1"/>
</dbReference>
<dbReference type="Gene3D" id="3.30.40.10">
    <property type="entry name" value="Zinc/RING finger domain, C3HC4 (zinc finger)"/>
    <property type="match status" value="1"/>
</dbReference>
<proteinExistence type="predicted"/>
<protein>
    <recommendedName>
        <fullName evidence="7">RING-type domain-containing protein</fullName>
    </recommendedName>
</protein>
<evidence type="ECO:0000256" key="4">
    <source>
        <dbReference type="PROSITE-ProRule" id="PRU00117"/>
    </source>
</evidence>
<dbReference type="PANTHER" id="PTHR23285">
    <property type="entry name" value="RING FINGER AND KH DOMAIN CONTAINING PROTEIN 1"/>
    <property type="match status" value="1"/>
</dbReference>
<keyword evidence="1 5" id="KW-0863">Zinc-finger</keyword>
<reference evidence="8" key="1">
    <citation type="submission" date="2020-05" db="UniProtKB">
        <authorList>
            <consortium name="EnsemblMetazoa"/>
        </authorList>
    </citation>
    <scope>IDENTIFICATION</scope>
    <source>
        <strain evidence="8">BB02</strain>
    </source>
</reference>
<dbReference type="SMART" id="SM00322">
    <property type="entry name" value="KH"/>
    <property type="match status" value="2"/>
</dbReference>
<feature type="compositionally biased region" description="Polar residues" evidence="6">
    <location>
        <begin position="444"/>
        <end position="462"/>
    </location>
</feature>
<dbReference type="Gene3D" id="3.30.1370.10">
    <property type="entry name" value="K Homology domain, type 1"/>
    <property type="match status" value="2"/>
</dbReference>
<dbReference type="InterPro" id="IPR047226">
    <property type="entry name" value="KH-I_MEX3_rpt2"/>
</dbReference>
<dbReference type="PROSITE" id="PS50084">
    <property type="entry name" value="KH_TYPE_1"/>
    <property type="match status" value="2"/>
</dbReference>
<feature type="region of interest" description="Disordered" evidence="6">
    <location>
        <begin position="293"/>
        <end position="358"/>
    </location>
</feature>
<dbReference type="PANTHER" id="PTHR23285:SF7">
    <property type="entry name" value="LD09246P1"/>
    <property type="match status" value="1"/>
</dbReference>
<feature type="compositionally biased region" description="Low complexity" evidence="6">
    <location>
        <begin position="318"/>
        <end position="333"/>
    </location>
</feature>
<dbReference type="CDD" id="cd22424">
    <property type="entry name" value="KH-I_MEX3_rpt2"/>
    <property type="match status" value="1"/>
</dbReference>
<dbReference type="InterPro" id="IPR047227">
    <property type="entry name" value="MEX3"/>
</dbReference>
<feature type="domain" description="RING-type" evidence="7">
    <location>
        <begin position="586"/>
        <end position="629"/>
    </location>
</feature>
<evidence type="ECO:0000256" key="1">
    <source>
        <dbReference type="ARBA" id="ARBA00022771"/>
    </source>
</evidence>
<evidence type="ECO:0000313" key="9">
    <source>
        <dbReference type="Proteomes" id="UP000076420"/>
    </source>
</evidence>
<keyword evidence="1 5" id="KW-0479">Metal-binding</keyword>
<dbReference type="Proteomes" id="UP000076420">
    <property type="component" value="Unassembled WGS sequence"/>
</dbReference>
<evidence type="ECO:0000313" key="8">
    <source>
        <dbReference type="EnsemblMetazoa" id="BGLB003573-PB"/>
    </source>
</evidence>
<dbReference type="STRING" id="6526.A0A2C9JJY3"/>
<dbReference type="GO" id="GO:0003723">
    <property type="term" value="F:RNA binding"/>
    <property type="evidence" value="ECO:0007669"/>
    <property type="project" value="UniProtKB-UniRule"/>
</dbReference>
<evidence type="ECO:0000256" key="3">
    <source>
        <dbReference type="ARBA" id="ARBA00022884"/>
    </source>
</evidence>
<feature type="compositionally biased region" description="Low complexity" evidence="6">
    <location>
        <begin position="426"/>
        <end position="437"/>
    </location>
</feature>
<gene>
    <name evidence="8" type="primary">106073028</name>
</gene>
<evidence type="ECO:0000259" key="7">
    <source>
        <dbReference type="PROSITE" id="PS50089"/>
    </source>
</evidence>
<dbReference type="VEuPathDB" id="VectorBase:BGLAX_042236"/>
<organism evidence="8 9">
    <name type="scientific">Biomphalaria glabrata</name>
    <name type="common">Bloodfluke planorb</name>
    <name type="synonym">Freshwater snail</name>
    <dbReference type="NCBI Taxonomy" id="6526"/>
    <lineage>
        <taxon>Eukaryota</taxon>
        <taxon>Metazoa</taxon>
        <taxon>Spiralia</taxon>
        <taxon>Lophotrochozoa</taxon>
        <taxon>Mollusca</taxon>
        <taxon>Gastropoda</taxon>
        <taxon>Heterobranchia</taxon>
        <taxon>Euthyneura</taxon>
        <taxon>Panpulmonata</taxon>
        <taxon>Hygrophila</taxon>
        <taxon>Lymnaeoidea</taxon>
        <taxon>Planorbidae</taxon>
        <taxon>Biomphalaria</taxon>
    </lineage>
</organism>
<dbReference type="VEuPathDB" id="VectorBase:BGLB003573"/>
<dbReference type="GO" id="GO:0008270">
    <property type="term" value="F:zinc ion binding"/>
    <property type="evidence" value="ECO:0007669"/>
    <property type="project" value="UniProtKB-KW"/>
</dbReference>
<dbReference type="InterPro" id="IPR004087">
    <property type="entry name" value="KH_dom"/>
</dbReference>
<evidence type="ECO:0000256" key="6">
    <source>
        <dbReference type="SAM" id="MobiDB-lite"/>
    </source>
</evidence>
<feature type="compositionally biased region" description="Polar residues" evidence="6">
    <location>
        <begin position="334"/>
        <end position="358"/>
    </location>
</feature>
<evidence type="ECO:0000256" key="5">
    <source>
        <dbReference type="PROSITE-ProRule" id="PRU00175"/>
    </source>
</evidence>
<dbReference type="CDD" id="cd16518">
    <property type="entry name" value="RING-HC_MEX3"/>
    <property type="match status" value="1"/>
</dbReference>
<dbReference type="InterPro" id="IPR013083">
    <property type="entry name" value="Znf_RING/FYVE/PHD"/>
</dbReference>
<feature type="compositionally biased region" description="Polar residues" evidence="6">
    <location>
        <begin position="302"/>
        <end position="317"/>
    </location>
</feature>
<dbReference type="AlphaFoldDB" id="A0A2C9JJY3"/>
<accession>A0A2C9JJY3</accession>
<dbReference type="SUPFAM" id="SSF57850">
    <property type="entry name" value="RING/U-box"/>
    <property type="match status" value="1"/>
</dbReference>
<dbReference type="OrthoDB" id="427410at2759"/>
<name>A0A2C9JJY3_BIOGL</name>
<keyword evidence="3 4" id="KW-0694">RNA-binding</keyword>
<dbReference type="InterPro" id="IPR001841">
    <property type="entry name" value="Znf_RING"/>
</dbReference>
<dbReference type="EnsemblMetazoa" id="BGLB003573-RB">
    <property type="protein sequence ID" value="BGLB003573-PB"/>
    <property type="gene ID" value="BGLB003573"/>
</dbReference>